<sequence length="300" mass="32177">MRLTHAFGPQVAPQCVAVIRAFQSPRPKIPSGNLSDLALARPTRYILGNSNSISALPGWISELNATNLQMASSSSAVQGIAPGAGPSNPTTIPLTSSTTPAQPAPSLFDPTHIPSLLPRIEHLATLLLTASRDPHSLNEPLTPEQREAVRQAHEERARIAREADKAARAAKGPNVALGANTDGDDEDSYSFFVGSRDNGSGNNDSKNATGPSDTATSTSMNEALLGRPTALREEIVREAQALKDAFASARRAVDALNGGDMDIREQTRLIEVLSEYGKHQNQIRPGYSEQPRSPREPRRR</sequence>
<dbReference type="EMBL" id="CAJHJF010001224">
    <property type="protein sequence ID" value="CAD6913347.1"/>
    <property type="molecule type" value="Genomic_DNA"/>
</dbReference>
<dbReference type="AlphaFoldDB" id="A0A9N8LKE6"/>
<name>A0A9N8LKE6_9BASI</name>
<comment type="caution">
    <text evidence="2">The sequence shown here is derived from an EMBL/GenBank/DDBJ whole genome shotgun (WGS) entry which is preliminary data.</text>
</comment>
<feature type="region of interest" description="Disordered" evidence="1">
    <location>
        <begin position="276"/>
        <end position="300"/>
    </location>
</feature>
<proteinExistence type="predicted"/>
<gene>
    <name evidence="2" type="ORF">JKILLFL_G3079</name>
</gene>
<feature type="region of interest" description="Disordered" evidence="1">
    <location>
        <begin position="133"/>
        <end position="222"/>
    </location>
</feature>
<keyword evidence="3" id="KW-1185">Reference proteome</keyword>
<feature type="compositionally biased region" description="Basic and acidic residues" evidence="1">
    <location>
        <begin position="144"/>
        <end position="167"/>
    </location>
</feature>
<organism evidence="2 3">
    <name type="scientific">Tilletia laevis</name>
    <dbReference type="NCBI Taxonomy" id="157183"/>
    <lineage>
        <taxon>Eukaryota</taxon>
        <taxon>Fungi</taxon>
        <taxon>Dikarya</taxon>
        <taxon>Basidiomycota</taxon>
        <taxon>Ustilaginomycotina</taxon>
        <taxon>Exobasidiomycetes</taxon>
        <taxon>Tilletiales</taxon>
        <taxon>Tilletiaceae</taxon>
        <taxon>Tilletia</taxon>
    </lineage>
</organism>
<reference evidence="2 3" key="1">
    <citation type="submission" date="2020-10" db="EMBL/GenBank/DDBJ databases">
        <authorList>
            <person name="Sedaghatjoo S."/>
        </authorList>
    </citation>
    <scope>NUCLEOTIDE SEQUENCE [LARGE SCALE GENOMIC DNA]</scope>
    <source>
        <strain evidence="2 3">LLFL</strain>
    </source>
</reference>
<dbReference type="Proteomes" id="UP000836404">
    <property type="component" value="Unassembled WGS sequence"/>
</dbReference>
<protein>
    <recommendedName>
        <fullName evidence="4">Mediator of RNA polymerase II transcription subunit 4</fullName>
    </recommendedName>
</protein>
<evidence type="ECO:0008006" key="4">
    <source>
        <dbReference type="Google" id="ProtNLM"/>
    </source>
</evidence>
<accession>A0A9N8LKE6</accession>
<evidence type="ECO:0000313" key="3">
    <source>
        <dbReference type="Proteomes" id="UP000836404"/>
    </source>
</evidence>
<feature type="compositionally biased region" description="Polar residues" evidence="1">
    <location>
        <begin position="197"/>
        <end position="221"/>
    </location>
</feature>
<evidence type="ECO:0000256" key="1">
    <source>
        <dbReference type="SAM" id="MobiDB-lite"/>
    </source>
</evidence>
<evidence type="ECO:0000313" key="2">
    <source>
        <dbReference type="EMBL" id="CAD6913347.1"/>
    </source>
</evidence>